<protein>
    <submittedName>
        <fullName evidence="1">Uncharacterized protein</fullName>
    </submittedName>
</protein>
<evidence type="ECO:0000313" key="1">
    <source>
        <dbReference type="EMBL" id="RDX01664.1"/>
    </source>
</evidence>
<sequence>MDDTRDEVDEILAGMTGGRTGTAGGVSSPVPPAADWARGLDAASASAARLTVLLSDVYRAHQGKDPSASLAAQIEQTVRNLTGEPPQEPEYGPGLWTAMPQRSWETMGMARPIDWTGAPSRTEIDLMTMHAIRYGEWLCRTFPTWEQTLPACWIEHDDVVAEVFALKCHADLAAASPNGGMYMPALMQDIHQALARVKEYLTAAGTGESSHAHHMDGEQHASRRRAREVEYESWYRRRGGWKTEPAFTGRWRGGEDFVSSTLLAYGTPPSPASHD</sequence>
<feature type="non-terminal residue" evidence="1">
    <location>
        <position position="275"/>
    </location>
</feature>
<reference evidence="1 2" key="1">
    <citation type="journal article" date="2017" name="Anaerobe">
        <title>Quantification, isolation and characterization of Bifidobacterium from the vaginal microbiomes of reproductive aged women.</title>
        <authorList>
            <person name="Freitas A.C."/>
            <person name="Hill J.E."/>
        </authorList>
    </citation>
    <scope>NUCLEOTIDE SEQUENCE [LARGE SCALE GENOMIC DNA]</scope>
    <source>
        <strain evidence="1 2">N6D05</strain>
    </source>
</reference>
<organism evidence="1 2">
    <name type="scientific">Bifidobacterium longum</name>
    <dbReference type="NCBI Taxonomy" id="216816"/>
    <lineage>
        <taxon>Bacteria</taxon>
        <taxon>Bacillati</taxon>
        <taxon>Actinomycetota</taxon>
        <taxon>Actinomycetes</taxon>
        <taxon>Bifidobacteriales</taxon>
        <taxon>Bifidobacteriaceae</taxon>
        <taxon>Bifidobacterium</taxon>
    </lineage>
</organism>
<name>A0A3D8TSI0_BIFLN</name>
<gene>
    <name evidence="1" type="ORF">CE169_12400</name>
</gene>
<dbReference type="Proteomes" id="UP000257074">
    <property type="component" value="Unassembled WGS sequence"/>
</dbReference>
<evidence type="ECO:0000313" key="2">
    <source>
        <dbReference type="Proteomes" id="UP000257074"/>
    </source>
</evidence>
<comment type="caution">
    <text evidence="1">The sequence shown here is derived from an EMBL/GenBank/DDBJ whole genome shotgun (WGS) entry which is preliminary data.</text>
</comment>
<proteinExistence type="predicted"/>
<dbReference type="AlphaFoldDB" id="A0A3D8TSI0"/>
<accession>A0A3D8TSI0</accession>
<dbReference type="EMBL" id="NJNR01000126">
    <property type="protein sequence ID" value="RDX01664.1"/>
    <property type="molecule type" value="Genomic_DNA"/>
</dbReference>